<proteinExistence type="predicted"/>
<evidence type="ECO:0000313" key="2">
    <source>
        <dbReference type="Proteomes" id="UP000593571"/>
    </source>
</evidence>
<accession>A0A7J8HSI1</accession>
<protein>
    <submittedName>
        <fullName evidence="1">Uncharacterized protein</fullName>
    </submittedName>
</protein>
<reference evidence="1 2" key="1">
    <citation type="journal article" date="2020" name="Nature">
        <title>Six reference-quality genomes reveal evolution of bat adaptations.</title>
        <authorList>
            <person name="Jebb D."/>
            <person name="Huang Z."/>
            <person name="Pippel M."/>
            <person name="Hughes G.M."/>
            <person name="Lavrichenko K."/>
            <person name="Devanna P."/>
            <person name="Winkler S."/>
            <person name="Jermiin L.S."/>
            <person name="Skirmuntt E.C."/>
            <person name="Katzourakis A."/>
            <person name="Burkitt-Gray L."/>
            <person name="Ray D.A."/>
            <person name="Sullivan K.A.M."/>
            <person name="Roscito J.G."/>
            <person name="Kirilenko B.M."/>
            <person name="Davalos L.M."/>
            <person name="Corthals A.P."/>
            <person name="Power M.L."/>
            <person name="Jones G."/>
            <person name="Ransome R.D."/>
            <person name="Dechmann D.K.N."/>
            <person name="Locatelli A.G."/>
            <person name="Puechmaille S.J."/>
            <person name="Fedrigo O."/>
            <person name="Jarvis E.D."/>
            <person name="Hiller M."/>
            <person name="Vernes S.C."/>
            <person name="Myers E.W."/>
            <person name="Teeling E.C."/>
        </authorList>
    </citation>
    <scope>NUCLEOTIDE SEQUENCE [LARGE SCALE GENOMIC DNA]</scope>
    <source>
        <strain evidence="1">MRouAeg1</strain>
        <tissue evidence="1">Muscle</tissue>
    </source>
</reference>
<name>A0A7J8HSI1_ROUAE</name>
<dbReference type="AlphaFoldDB" id="A0A7J8HSI1"/>
<keyword evidence="2" id="KW-1185">Reference proteome</keyword>
<organism evidence="1 2">
    <name type="scientific">Rousettus aegyptiacus</name>
    <name type="common">Egyptian fruit bat</name>
    <name type="synonym">Pteropus aegyptiacus</name>
    <dbReference type="NCBI Taxonomy" id="9407"/>
    <lineage>
        <taxon>Eukaryota</taxon>
        <taxon>Metazoa</taxon>
        <taxon>Chordata</taxon>
        <taxon>Craniata</taxon>
        <taxon>Vertebrata</taxon>
        <taxon>Euteleostomi</taxon>
        <taxon>Mammalia</taxon>
        <taxon>Eutheria</taxon>
        <taxon>Laurasiatheria</taxon>
        <taxon>Chiroptera</taxon>
        <taxon>Yinpterochiroptera</taxon>
        <taxon>Pteropodoidea</taxon>
        <taxon>Pteropodidae</taxon>
        <taxon>Rousettinae</taxon>
        <taxon>Rousettus</taxon>
    </lineage>
</organism>
<dbReference type="Proteomes" id="UP000593571">
    <property type="component" value="Unassembled WGS sequence"/>
</dbReference>
<sequence length="197" mass="22482">MLMRTIGRTESRPLLSLLFLLPFLSFHFLFSLFSHKLFLSLYSLPLLWKVSFPKIPVTLCLFPAYSFNNICVSNKVFSFSAPPLISLPLHYRKYSKKLYVIPLFAEKIISHDSQGFPLSECPTHYWLLCLALSDVGCAQIILSAQTFATEVGPEASNLSHIMIVFFSSLHLTYICASDIHTHTHTHTHTYIFTSTEF</sequence>
<comment type="caution">
    <text evidence="1">The sequence shown here is derived from an EMBL/GenBank/DDBJ whole genome shotgun (WGS) entry which is preliminary data.</text>
</comment>
<evidence type="ECO:0000313" key="1">
    <source>
        <dbReference type="EMBL" id="KAF6474875.1"/>
    </source>
</evidence>
<dbReference type="EMBL" id="JACASE010000004">
    <property type="protein sequence ID" value="KAF6474875.1"/>
    <property type="molecule type" value="Genomic_DNA"/>
</dbReference>
<gene>
    <name evidence="1" type="ORF">HJG63_011006</name>
</gene>